<dbReference type="SMART" id="SM00133">
    <property type="entry name" value="S_TK_X"/>
    <property type="match status" value="1"/>
</dbReference>
<dbReference type="Gene3D" id="1.10.510.10">
    <property type="entry name" value="Transferase(Phosphotransferase) domain 1"/>
    <property type="match status" value="2"/>
</dbReference>
<evidence type="ECO:0000259" key="11">
    <source>
        <dbReference type="PROSITE" id="PS51285"/>
    </source>
</evidence>
<dbReference type="Pfam" id="PF00069">
    <property type="entry name" value="Pkinase"/>
    <property type="match status" value="2"/>
</dbReference>
<keyword evidence="2" id="KW-0723">Serine/threonine-protein kinase</keyword>
<dbReference type="EMBL" id="JANTQA010000042">
    <property type="protein sequence ID" value="KAJ3434847.1"/>
    <property type="molecule type" value="Genomic_DNA"/>
</dbReference>
<keyword evidence="3" id="KW-0808">Transferase</keyword>
<comment type="caution">
    <text evidence="12">The sequence shown here is derived from an EMBL/GenBank/DDBJ whole genome shotgun (WGS) entry which is preliminary data.</text>
</comment>
<dbReference type="InterPro" id="IPR050236">
    <property type="entry name" value="Ser_Thr_kinase_AGC"/>
</dbReference>
<dbReference type="InterPro" id="IPR008271">
    <property type="entry name" value="Ser/Thr_kinase_AS"/>
</dbReference>
<name>A0AAV7YY82_9EUKA</name>
<dbReference type="InterPro" id="IPR000719">
    <property type="entry name" value="Prot_kinase_dom"/>
</dbReference>
<dbReference type="GO" id="GO:0005524">
    <property type="term" value="F:ATP binding"/>
    <property type="evidence" value="ECO:0007669"/>
    <property type="project" value="UniProtKB-KW"/>
</dbReference>
<evidence type="ECO:0000256" key="7">
    <source>
        <dbReference type="ARBA" id="ARBA00047899"/>
    </source>
</evidence>
<feature type="compositionally biased region" description="Basic and acidic residues" evidence="9">
    <location>
        <begin position="290"/>
        <end position="339"/>
    </location>
</feature>
<evidence type="ECO:0000256" key="6">
    <source>
        <dbReference type="ARBA" id="ARBA00022840"/>
    </source>
</evidence>
<evidence type="ECO:0000313" key="13">
    <source>
        <dbReference type="Proteomes" id="UP001146793"/>
    </source>
</evidence>
<sequence length="582" mass="69431">MNVSTFILEQKESFLENLNNLKVTNETKRRTKVLVSFINNFYSEKSHYHYCRRERNKKLKKSIATSKTVEEAESKVVLHRKHETRFLRILRLGSRAKDYLFLAKIGEGSFSQVFLIIHRLTLKINALKMVPKSIFTTEKQINRFKNQRNILIGHSSDWLVKAFNCFQDSHSLYFVLEFLQGGELGLLASHVKKIITLKQARFLFANILLSIRDLHNLGFVHRDIKPQNFLIDQDGYLKLADFGLCQDLSIYQEFHQFQSLINNYLKEKGNQNREEKEIEINKKLVKETEIEEKKEEKTEKEKERENENENENVREIVKDNEKEIEIESENEKEKEKETEQEQELENEIFFEIDNERENEYTKNNQEEKYIIDEFEYLLKRSKQMYKFAHSIVGTINYLAPEVLLEQGEGYNSKVDIWSCGVIFYLLLFGQLPFQGKSNEITMKNILQIKYQLMESNEYGLKITKPYLDLIKKMLCKKEDRITIQQLMEHEVFQDFDWQGLEHKKITPPFKPFVKNKIDIGCFDTTYFQKENSIEKIFQNFGKKNFASRFDRSARFAGITYRRFDEFDIGVRDLPYKEQLFRK</sequence>
<organism evidence="12 13">
    <name type="scientific">Anaeramoeba flamelloides</name>
    <dbReference type="NCBI Taxonomy" id="1746091"/>
    <lineage>
        <taxon>Eukaryota</taxon>
        <taxon>Metamonada</taxon>
        <taxon>Anaeramoebidae</taxon>
        <taxon>Anaeramoeba</taxon>
    </lineage>
</organism>
<proteinExistence type="predicted"/>
<dbReference type="EC" id="2.7.11.1" evidence="1"/>
<gene>
    <name evidence="12" type="ORF">M0812_01971</name>
</gene>
<evidence type="ECO:0000313" key="12">
    <source>
        <dbReference type="EMBL" id="KAJ3434847.1"/>
    </source>
</evidence>
<dbReference type="GO" id="GO:0035556">
    <property type="term" value="P:intracellular signal transduction"/>
    <property type="evidence" value="ECO:0007669"/>
    <property type="project" value="TreeGrafter"/>
</dbReference>
<reference evidence="12" key="1">
    <citation type="submission" date="2022-08" db="EMBL/GenBank/DDBJ databases">
        <title>Novel sulphate-reducing endosymbionts in the free-living metamonad Anaeramoeba.</title>
        <authorList>
            <person name="Jerlstrom-Hultqvist J."/>
            <person name="Cepicka I."/>
            <person name="Gallot-Lavallee L."/>
            <person name="Salas-Leiva D."/>
            <person name="Curtis B.A."/>
            <person name="Zahonova K."/>
            <person name="Pipaliya S."/>
            <person name="Dacks J."/>
            <person name="Roger A.J."/>
        </authorList>
    </citation>
    <scope>NUCLEOTIDE SEQUENCE</scope>
    <source>
        <strain evidence="12">Busselton2</strain>
    </source>
</reference>
<feature type="domain" description="Protein kinase" evidence="10">
    <location>
        <begin position="99"/>
        <end position="492"/>
    </location>
</feature>
<evidence type="ECO:0000256" key="4">
    <source>
        <dbReference type="ARBA" id="ARBA00022741"/>
    </source>
</evidence>
<dbReference type="PROSITE" id="PS51285">
    <property type="entry name" value="AGC_KINASE_CTER"/>
    <property type="match status" value="1"/>
</dbReference>
<dbReference type="SUPFAM" id="SSF56112">
    <property type="entry name" value="Protein kinase-like (PK-like)"/>
    <property type="match status" value="1"/>
</dbReference>
<evidence type="ECO:0000256" key="9">
    <source>
        <dbReference type="SAM" id="MobiDB-lite"/>
    </source>
</evidence>
<dbReference type="PROSITE" id="PS50011">
    <property type="entry name" value="PROTEIN_KINASE_DOM"/>
    <property type="match status" value="1"/>
</dbReference>
<keyword evidence="6" id="KW-0067">ATP-binding</keyword>
<dbReference type="GO" id="GO:0004674">
    <property type="term" value="F:protein serine/threonine kinase activity"/>
    <property type="evidence" value="ECO:0007669"/>
    <property type="project" value="UniProtKB-KW"/>
</dbReference>
<evidence type="ECO:0000259" key="10">
    <source>
        <dbReference type="PROSITE" id="PS50011"/>
    </source>
</evidence>
<evidence type="ECO:0000256" key="8">
    <source>
        <dbReference type="ARBA" id="ARBA00048679"/>
    </source>
</evidence>
<feature type="region of interest" description="Disordered" evidence="9">
    <location>
        <begin position="290"/>
        <end position="344"/>
    </location>
</feature>
<evidence type="ECO:0000256" key="5">
    <source>
        <dbReference type="ARBA" id="ARBA00022777"/>
    </source>
</evidence>
<accession>A0AAV7YY82</accession>
<comment type="catalytic activity">
    <reaction evidence="8">
        <text>L-seryl-[protein] + ATP = O-phospho-L-seryl-[protein] + ADP + H(+)</text>
        <dbReference type="Rhea" id="RHEA:17989"/>
        <dbReference type="Rhea" id="RHEA-COMP:9863"/>
        <dbReference type="Rhea" id="RHEA-COMP:11604"/>
        <dbReference type="ChEBI" id="CHEBI:15378"/>
        <dbReference type="ChEBI" id="CHEBI:29999"/>
        <dbReference type="ChEBI" id="CHEBI:30616"/>
        <dbReference type="ChEBI" id="CHEBI:83421"/>
        <dbReference type="ChEBI" id="CHEBI:456216"/>
        <dbReference type="EC" id="2.7.11.1"/>
    </reaction>
</comment>
<comment type="catalytic activity">
    <reaction evidence="7">
        <text>L-threonyl-[protein] + ATP = O-phospho-L-threonyl-[protein] + ADP + H(+)</text>
        <dbReference type="Rhea" id="RHEA:46608"/>
        <dbReference type="Rhea" id="RHEA-COMP:11060"/>
        <dbReference type="Rhea" id="RHEA-COMP:11605"/>
        <dbReference type="ChEBI" id="CHEBI:15378"/>
        <dbReference type="ChEBI" id="CHEBI:30013"/>
        <dbReference type="ChEBI" id="CHEBI:30616"/>
        <dbReference type="ChEBI" id="CHEBI:61977"/>
        <dbReference type="ChEBI" id="CHEBI:456216"/>
        <dbReference type="EC" id="2.7.11.1"/>
    </reaction>
</comment>
<evidence type="ECO:0000256" key="3">
    <source>
        <dbReference type="ARBA" id="ARBA00022679"/>
    </source>
</evidence>
<dbReference type="InterPro" id="IPR000961">
    <property type="entry name" value="AGC-kinase_C"/>
</dbReference>
<dbReference type="PANTHER" id="PTHR24356">
    <property type="entry name" value="SERINE/THREONINE-PROTEIN KINASE"/>
    <property type="match status" value="1"/>
</dbReference>
<feature type="domain" description="AGC-kinase C-terminal" evidence="11">
    <location>
        <begin position="493"/>
        <end position="552"/>
    </location>
</feature>
<dbReference type="AlphaFoldDB" id="A0AAV7YY82"/>
<evidence type="ECO:0000256" key="1">
    <source>
        <dbReference type="ARBA" id="ARBA00012513"/>
    </source>
</evidence>
<keyword evidence="4" id="KW-0547">Nucleotide-binding</keyword>
<dbReference type="PANTHER" id="PTHR24356:SF418">
    <property type="entry name" value="SERINE_THREONINE-PROTEIN KINASE WARTS"/>
    <property type="match status" value="1"/>
</dbReference>
<dbReference type="Gene3D" id="3.30.200.20">
    <property type="entry name" value="Phosphorylase Kinase, domain 1"/>
    <property type="match status" value="2"/>
</dbReference>
<protein>
    <recommendedName>
        <fullName evidence="1">non-specific serine/threonine protein kinase</fullName>
        <ecNumber evidence="1">2.7.11.1</ecNumber>
    </recommendedName>
</protein>
<dbReference type="Proteomes" id="UP001146793">
    <property type="component" value="Unassembled WGS sequence"/>
</dbReference>
<dbReference type="PROSITE" id="PS00108">
    <property type="entry name" value="PROTEIN_KINASE_ST"/>
    <property type="match status" value="1"/>
</dbReference>
<dbReference type="SMART" id="SM00220">
    <property type="entry name" value="S_TKc"/>
    <property type="match status" value="1"/>
</dbReference>
<evidence type="ECO:0000256" key="2">
    <source>
        <dbReference type="ARBA" id="ARBA00022527"/>
    </source>
</evidence>
<keyword evidence="5 12" id="KW-0418">Kinase</keyword>
<dbReference type="InterPro" id="IPR011009">
    <property type="entry name" value="Kinase-like_dom_sf"/>
</dbReference>